<feature type="compositionally biased region" description="Low complexity" evidence="2">
    <location>
        <begin position="894"/>
        <end position="908"/>
    </location>
</feature>
<protein>
    <submittedName>
        <fullName evidence="3">Uncharacterized protein</fullName>
    </submittedName>
</protein>
<proteinExistence type="predicted"/>
<feature type="region of interest" description="Disordered" evidence="2">
    <location>
        <begin position="880"/>
        <end position="921"/>
    </location>
</feature>
<keyword evidence="4" id="KW-1185">Reference proteome</keyword>
<feature type="coiled-coil region" evidence="1">
    <location>
        <begin position="135"/>
        <end position="355"/>
    </location>
</feature>
<reference evidence="3" key="1">
    <citation type="thesis" date="2021" institute="BYU ScholarsArchive" country="Provo, UT, USA">
        <title>Applications of and Algorithms for Genome Assembly and Genomic Analyses with an Emphasis on Marine Teleosts.</title>
        <authorList>
            <person name="Pickett B.D."/>
        </authorList>
    </citation>
    <scope>NUCLEOTIDE SEQUENCE</scope>
    <source>
        <strain evidence="3">HI-2016</strain>
    </source>
</reference>
<dbReference type="PANTHER" id="PTHR47615:SF1">
    <property type="entry name" value="COILED-COIL DOMAIN-CONTAINING PROTEIN 158"/>
    <property type="match status" value="1"/>
</dbReference>
<accession>A0A8T2PSZ5</accession>
<feature type="coiled-coil region" evidence="1">
    <location>
        <begin position="695"/>
        <end position="725"/>
    </location>
</feature>
<dbReference type="PANTHER" id="PTHR47615">
    <property type="entry name" value="COILED-COIL DOMAIN-CONTAINING PROTEIN 158"/>
    <property type="match status" value="1"/>
</dbReference>
<sequence length="921" mass="106380">MLLEAEKRVESLYRKQEVLENTLQDVSSSLLAYEKRSAKIANVDQDAENLGQVPLGIAVARVLQDLEAENSDLKGRLLPMEEQLEALKLECQEKAVFMMKEQTERMKQLLTSHDQEVALLTDKLTSSQGSTSSMLAKVDELKKQAERQISVYQKQKTDLESALSSLRSELQEAQQKHREKVAAVEEQLTQAVYKVEEAQKQRDLSKQQAKDMDARVYHLMMDLRKTQEELALEKEQNRRLEERDKGHSEAVEDLRQELDERRQSVLELETLVGSLKKECQALMEKQKSAEKQQIKMQENATRLRSELKAARDQLQQVENERAGEQVTKEELEHDLKMMQSQLEEQGHEIQRLQGLLEEQGHEVKRLQGLLKDQDCEGKKLKGQLKEQQCEGKKLQSRLDDQEYKIKRLRGLLDEQRQKGRRLQGLLEEKEQEWKTLQDVLEEQKCEGKRMKDHLEEQKHEEMRLRNLLEDREQELQQKEQSVQVDQARLQEAQGHAQALTAEGDTLRLKLDDKEKTVELLQLQMEGMTQLSLQHSHTIEVLQEEKKWLISEIDKHQLEIHRLKQTHCEQRGHILGALEQEQVQQKDALSEKTRTLHKLMLDKQQLTAELEVQHMQLLSLTAFPAFLKAEKQLKEHETLKKTHVSKIEELEDIAAKLRSQLQSVHTDLYQAQSTLRTVQGTDEHGMKAALGMQKRITAKREKIDTLQSQIQMLEETTDKLNKARLQPLDSTFRPKFHIGITKAVARCSKIINAEKRQQAMECKRQSQELASVTIEKKQLQSEVEALRYLEKQLRDKVGKFEGALDKDNPTMELRTLVKELRSMMDENDRCGPNIRSSPERAHVSHVSELDTGELEEGNINSTFSSDDYELSFTIPPCYTSSPRGQAAGHRSPVHSLLTSTPYPTSPTKSYPEKEGPFPDLNT</sequence>
<feature type="region of interest" description="Disordered" evidence="2">
    <location>
        <begin position="830"/>
        <end position="849"/>
    </location>
</feature>
<dbReference type="OrthoDB" id="10072099at2759"/>
<dbReference type="AlphaFoldDB" id="A0A8T2PSZ5"/>
<keyword evidence="1" id="KW-0175">Coiled coil</keyword>
<feature type="coiled-coil region" evidence="1">
    <location>
        <begin position="761"/>
        <end position="795"/>
    </location>
</feature>
<gene>
    <name evidence="3" type="ORF">JZ751_001130</name>
</gene>
<feature type="non-terminal residue" evidence="3">
    <location>
        <position position="921"/>
    </location>
</feature>
<evidence type="ECO:0000256" key="2">
    <source>
        <dbReference type="SAM" id="MobiDB-lite"/>
    </source>
</evidence>
<organism evidence="3 4">
    <name type="scientific">Albula glossodonta</name>
    <name type="common">roundjaw bonefish</name>
    <dbReference type="NCBI Taxonomy" id="121402"/>
    <lineage>
        <taxon>Eukaryota</taxon>
        <taxon>Metazoa</taxon>
        <taxon>Chordata</taxon>
        <taxon>Craniata</taxon>
        <taxon>Vertebrata</taxon>
        <taxon>Euteleostomi</taxon>
        <taxon>Actinopterygii</taxon>
        <taxon>Neopterygii</taxon>
        <taxon>Teleostei</taxon>
        <taxon>Albuliformes</taxon>
        <taxon>Albulidae</taxon>
        <taxon>Albula</taxon>
    </lineage>
</organism>
<dbReference type="Proteomes" id="UP000824540">
    <property type="component" value="Unassembled WGS sequence"/>
</dbReference>
<evidence type="ECO:0000313" key="3">
    <source>
        <dbReference type="EMBL" id="KAG9354421.1"/>
    </source>
</evidence>
<evidence type="ECO:0000313" key="4">
    <source>
        <dbReference type="Proteomes" id="UP000824540"/>
    </source>
</evidence>
<feature type="coiled-coil region" evidence="1">
    <location>
        <begin position="632"/>
        <end position="666"/>
    </location>
</feature>
<dbReference type="Pfam" id="PF15921">
    <property type="entry name" value="CCDC158"/>
    <property type="match status" value="2"/>
</dbReference>
<feature type="coiled-coil region" evidence="1">
    <location>
        <begin position="384"/>
        <end position="558"/>
    </location>
</feature>
<name>A0A8T2PSZ5_9TELE</name>
<evidence type="ECO:0000256" key="1">
    <source>
        <dbReference type="SAM" id="Coils"/>
    </source>
</evidence>
<dbReference type="InterPro" id="IPR031809">
    <property type="entry name" value="CCDC158"/>
</dbReference>
<dbReference type="EMBL" id="JAFBMS010000002">
    <property type="protein sequence ID" value="KAG9354421.1"/>
    <property type="molecule type" value="Genomic_DNA"/>
</dbReference>
<feature type="compositionally biased region" description="Basic and acidic residues" evidence="2">
    <location>
        <begin position="836"/>
        <end position="847"/>
    </location>
</feature>
<comment type="caution">
    <text evidence="3">The sequence shown here is derived from an EMBL/GenBank/DDBJ whole genome shotgun (WGS) entry which is preliminary data.</text>
</comment>